<dbReference type="SUPFAM" id="SSF140376">
    <property type="entry name" value="ChaB-like"/>
    <property type="match status" value="1"/>
</dbReference>
<proteinExistence type="predicted"/>
<evidence type="ECO:0000259" key="2">
    <source>
        <dbReference type="Pfam" id="PF07498"/>
    </source>
</evidence>
<evidence type="ECO:0000256" key="1">
    <source>
        <dbReference type="SAM" id="MobiDB-lite"/>
    </source>
</evidence>
<feature type="region of interest" description="Disordered" evidence="1">
    <location>
        <begin position="1"/>
        <end position="37"/>
    </location>
</feature>
<accession>A0A8J3X3F3</accession>
<dbReference type="RefSeq" id="WP_168117430.1">
    <property type="nucleotide sequence ID" value="NZ_BOON01000061.1"/>
</dbReference>
<feature type="domain" description="Rho termination factor-like N-terminal" evidence="2">
    <location>
        <begin position="95"/>
        <end position="123"/>
    </location>
</feature>
<dbReference type="Pfam" id="PF06150">
    <property type="entry name" value="ChaB"/>
    <property type="match status" value="1"/>
</dbReference>
<evidence type="ECO:0000313" key="3">
    <source>
        <dbReference type="EMBL" id="GII25926.1"/>
    </source>
</evidence>
<evidence type="ECO:0000313" key="4">
    <source>
        <dbReference type="Proteomes" id="UP000599074"/>
    </source>
</evidence>
<comment type="caution">
    <text evidence="3">The sequence shown here is derived from an EMBL/GenBank/DDBJ whole genome shotgun (WGS) entry which is preliminary data.</text>
</comment>
<protein>
    <recommendedName>
        <fullName evidence="2">Rho termination factor-like N-terminal domain-containing protein</fullName>
    </recommendedName>
</protein>
<sequence>MPARKEMPSTLKRSPKKAQDTWAKTHDSAVEEYGEGERAHRTAFASLKHSFEKVGDHWEAKGSKGPSDSQAAKKGPSPAGETAEGVNANATKTHLMEVARKLDIRGRSTMDKGELVQAIKKANRSATRKARS</sequence>
<dbReference type="InterPro" id="IPR011112">
    <property type="entry name" value="Rho-like_N"/>
</dbReference>
<dbReference type="InterPro" id="IPR009317">
    <property type="entry name" value="ChaB"/>
</dbReference>
<dbReference type="AlphaFoldDB" id="A0A8J3X3F3"/>
<dbReference type="Gene3D" id="1.10.1740.70">
    <property type="entry name" value="ChaB"/>
    <property type="match status" value="1"/>
</dbReference>
<keyword evidence="4" id="KW-1185">Reference proteome</keyword>
<feature type="compositionally biased region" description="Basic and acidic residues" evidence="1">
    <location>
        <begin position="17"/>
        <end position="37"/>
    </location>
</feature>
<name>A0A8J3X3F3_9ACTN</name>
<dbReference type="EMBL" id="BOON01000061">
    <property type="protein sequence ID" value="GII25926.1"/>
    <property type="molecule type" value="Genomic_DNA"/>
</dbReference>
<dbReference type="Pfam" id="PF07498">
    <property type="entry name" value="Rho_N"/>
    <property type="match status" value="1"/>
</dbReference>
<dbReference type="Proteomes" id="UP000599074">
    <property type="component" value="Unassembled WGS sequence"/>
</dbReference>
<feature type="region of interest" description="Disordered" evidence="1">
    <location>
        <begin position="55"/>
        <end position="91"/>
    </location>
</feature>
<organism evidence="3 4">
    <name type="scientific">Planosporangium mesophilum</name>
    <dbReference type="NCBI Taxonomy" id="689768"/>
    <lineage>
        <taxon>Bacteria</taxon>
        <taxon>Bacillati</taxon>
        <taxon>Actinomycetota</taxon>
        <taxon>Actinomycetes</taxon>
        <taxon>Micromonosporales</taxon>
        <taxon>Micromonosporaceae</taxon>
        <taxon>Planosporangium</taxon>
    </lineage>
</organism>
<dbReference type="InterPro" id="IPR037205">
    <property type="entry name" value="ChaB_sf"/>
</dbReference>
<gene>
    <name evidence="3" type="ORF">Pme01_55230</name>
</gene>
<reference evidence="3" key="1">
    <citation type="submission" date="2021-01" db="EMBL/GenBank/DDBJ databases">
        <title>Whole genome shotgun sequence of Planosporangium mesophilum NBRC 109066.</title>
        <authorList>
            <person name="Komaki H."/>
            <person name="Tamura T."/>
        </authorList>
    </citation>
    <scope>NUCLEOTIDE SEQUENCE</scope>
    <source>
        <strain evidence="3">NBRC 109066</strain>
    </source>
</reference>